<evidence type="ECO:0000256" key="2">
    <source>
        <dbReference type="ARBA" id="ARBA00022475"/>
    </source>
</evidence>
<organism evidence="7 8">
    <name type="scientific">Crossiella cryophila</name>
    <dbReference type="NCBI Taxonomy" id="43355"/>
    <lineage>
        <taxon>Bacteria</taxon>
        <taxon>Bacillati</taxon>
        <taxon>Actinomycetota</taxon>
        <taxon>Actinomycetes</taxon>
        <taxon>Pseudonocardiales</taxon>
        <taxon>Pseudonocardiaceae</taxon>
        <taxon>Crossiella</taxon>
    </lineage>
</organism>
<feature type="transmembrane region" description="Helical" evidence="6">
    <location>
        <begin position="17"/>
        <end position="39"/>
    </location>
</feature>
<dbReference type="PANTHER" id="PTHR23513:SF6">
    <property type="entry name" value="MAJOR FACILITATOR SUPERFAMILY ASSOCIATED DOMAIN-CONTAINING PROTEIN"/>
    <property type="match status" value="1"/>
</dbReference>
<dbReference type="PANTHER" id="PTHR23513">
    <property type="entry name" value="INTEGRAL MEMBRANE EFFLUX PROTEIN-RELATED"/>
    <property type="match status" value="1"/>
</dbReference>
<evidence type="ECO:0000256" key="5">
    <source>
        <dbReference type="ARBA" id="ARBA00023136"/>
    </source>
</evidence>
<evidence type="ECO:0000256" key="4">
    <source>
        <dbReference type="ARBA" id="ARBA00022989"/>
    </source>
</evidence>
<dbReference type="CDD" id="cd06173">
    <property type="entry name" value="MFS_MefA_like"/>
    <property type="match status" value="1"/>
</dbReference>
<feature type="transmembrane region" description="Helical" evidence="6">
    <location>
        <begin position="359"/>
        <end position="378"/>
    </location>
</feature>
<dbReference type="InterPro" id="IPR011701">
    <property type="entry name" value="MFS"/>
</dbReference>
<feature type="transmembrane region" description="Helical" evidence="6">
    <location>
        <begin position="384"/>
        <end position="402"/>
    </location>
</feature>
<feature type="transmembrane region" description="Helical" evidence="6">
    <location>
        <begin position="229"/>
        <end position="251"/>
    </location>
</feature>
<feature type="transmembrane region" description="Helical" evidence="6">
    <location>
        <begin position="105"/>
        <end position="129"/>
    </location>
</feature>
<sequence length="419" mass="43405">MTNVVALRRDPDFRRYLAARVVSVAGSLVTVVALPILVYRLTGSAAWTAAVAAAEALPYLLFGLLAGALADRLDRRALMVTVDLLNALLLASVPIAWALDGLSAVHVVAVGFLSQTLFVVFDSANFGALPTLVGKDRTTSAYSTVFGVTTVVEMVVPPLATLAVTIFSPAPMLALDALSYGISALLIRAITRPLSAADRAGRPRSMADIRADVRAGLGFLWRQPTVRTLTLVGATHSAAGGAWVAMVVPWADRSLGVPPSGDARLAVLMSCWGVGGLIAAKLVPVLSRRLGPARLALRALPASLLSGLAVVFSSHWLLGALAAIAWGTAYTTVVINAITFRQQVTPVELQGRVNTTARMLSWGLGQPLGATLAGAVAVAASPSAGLAAVVGVLAIGVVLAWCSPLRTEAKPEPVYSTVS</sequence>
<keyword evidence="2" id="KW-1003">Cell membrane</keyword>
<evidence type="ECO:0000256" key="6">
    <source>
        <dbReference type="SAM" id="Phobius"/>
    </source>
</evidence>
<comment type="caution">
    <text evidence="7">The sequence shown here is derived from an EMBL/GenBank/DDBJ whole genome shotgun (WGS) entry which is preliminary data.</text>
</comment>
<feature type="transmembrane region" description="Helical" evidence="6">
    <location>
        <begin position="173"/>
        <end position="191"/>
    </location>
</feature>
<feature type="transmembrane region" description="Helical" evidence="6">
    <location>
        <begin position="318"/>
        <end position="338"/>
    </location>
</feature>
<keyword evidence="8" id="KW-1185">Reference proteome</keyword>
<keyword evidence="5 6" id="KW-0472">Membrane</keyword>
<feature type="transmembrane region" description="Helical" evidence="6">
    <location>
        <begin position="77"/>
        <end position="99"/>
    </location>
</feature>
<keyword evidence="4 6" id="KW-1133">Transmembrane helix</keyword>
<evidence type="ECO:0000256" key="3">
    <source>
        <dbReference type="ARBA" id="ARBA00022692"/>
    </source>
</evidence>
<comment type="subcellular location">
    <subcellularLocation>
        <location evidence="1">Cell membrane</location>
        <topology evidence="1">Multi-pass membrane protein</topology>
    </subcellularLocation>
</comment>
<gene>
    <name evidence="7" type="ORF">HNR67_001250</name>
</gene>
<accession>A0A7W7C5X5</accession>
<evidence type="ECO:0000256" key="1">
    <source>
        <dbReference type="ARBA" id="ARBA00004651"/>
    </source>
</evidence>
<dbReference type="RefSeq" id="WP_185001158.1">
    <property type="nucleotide sequence ID" value="NZ_BAAAUI010000026.1"/>
</dbReference>
<dbReference type="Gene3D" id="1.20.1250.20">
    <property type="entry name" value="MFS general substrate transporter like domains"/>
    <property type="match status" value="1"/>
</dbReference>
<keyword evidence="3 6" id="KW-0812">Transmembrane</keyword>
<feature type="transmembrane region" description="Helical" evidence="6">
    <location>
        <begin position="295"/>
        <end position="312"/>
    </location>
</feature>
<dbReference type="GO" id="GO:0022857">
    <property type="term" value="F:transmembrane transporter activity"/>
    <property type="evidence" value="ECO:0007669"/>
    <property type="project" value="InterPro"/>
</dbReference>
<reference evidence="7 8" key="1">
    <citation type="submission" date="2020-08" db="EMBL/GenBank/DDBJ databases">
        <title>Sequencing the genomes of 1000 actinobacteria strains.</title>
        <authorList>
            <person name="Klenk H.-P."/>
        </authorList>
    </citation>
    <scope>NUCLEOTIDE SEQUENCE [LARGE SCALE GENOMIC DNA]</scope>
    <source>
        <strain evidence="7 8">DSM 44230</strain>
    </source>
</reference>
<dbReference type="Proteomes" id="UP000533598">
    <property type="component" value="Unassembled WGS sequence"/>
</dbReference>
<dbReference type="EMBL" id="JACHMH010000001">
    <property type="protein sequence ID" value="MBB4675132.1"/>
    <property type="molecule type" value="Genomic_DNA"/>
</dbReference>
<feature type="transmembrane region" description="Helical" evidence="6">
    <location>
        <begin position="141"/>
        <end position="167"/>
    </location>
</feature>
<name>A0A7W7C5X5_9PSEU</name>
<feature type="transmembrane region" description="Helical" evidence="6">
    <location>
        <begin position="263"/>
        <end position="283"/>
    </location>
</feature>
<proteinExistence type="predicted"/>
<dbReference type="GO" id="GO:0005886">
    <property type="term" value="C:plasma membrane"/>
    <property type="evidence" value="ECO:0007669"/>
    <property type="project" value="UniProtKB-SubCell"/>
</dbReference>
<feature type="transmembrane region" description="Helical" evidence="6">
    <location>
        <begin position="45"/>
        <end position="70"/>
    </location>
</feature>
<dbReference type="AlphaFoldDB" id="A0A7W7C5X5"/>
<evidence type="ECO:0000313" key="7">
    <source>
        <dbReference type="EMBL" id="MBB4675132.1"/>
    </source>
</evidence>
<dbReference type="SUPFAM" id="SSF103473">
    <property type="entry name" value="MFS general substrate transporter"/>
    <property type="match status" value="1"/>
</dbReference>
<evidence type="ECO:0000313" key="8">
    <source>
        <dbReference type="Proteomes" id="UP000533598"/>
    </source>
</evidence>
<dbReference type="InterPro" id="IPR036259">
    <property type="entry name" value="MFS_trans_sf"/>
</dbReference>
<protein>
    <submittedName>
        <fullName evidence="7">MFS family permease</fullName>
    </submittedName>
</protein>
<dbReference type="Pfam" id="PF07690">
    <property type="entry name" value="MFS_1"/>
    <property type="match status" value="1"/>
</dbReference>